<feature type="domain" description="CHRD" evidence="5">
    <location>
        <begin position="492"/>
        <end position="607"/>
    </location>
</feature>
<dbReference type="GO" id="GO:0009953">
    <property type="term" value="P:dorsal/ventral pattern formation"/>
    <property type="evidence" value="ECO:0007669"/>
    <property type="project" value="TreeGrafter"/>
</dbReference>
<keyword evidence="3" id="KW-1133">Transmembrane helix</keyword>
<dbReference type="Pfam" id="PF00093">
    <property type="entry name" value="VWC"/>
    <property type="match status" value="4"/>
</dbReference>
<dbReference type="EMBL" id="CH940655">
    <property type="protein sequence ID" value="KRF82641.1"/>
    <property type="molecule type" value="Genomic_DNA"/>
</dbReference>
<dbReference type="CTD" id="32498"/>
<dbReference type="eggNOG" id="ENOG502QR4J">
    <property type="taxonomic scope" value="Eukaryota"/>
</dbReference>
<dbReference type="InterPro" id="IPR010895">
    <property type="entry name" value="CHRD"/>
</dbReference>
<dbReference type="Pfam" id="PF07452">
    <property type="entry name" value="CHRD"/>
    <property type="match status" value="1"/>
</dbReference>
<dbReference type="PANTHER" id="PTHR46526:SF1">
    <property type="entry name" value="CHORDIN"/>
    <property type="match status" value="1"/>
</dbReference>
<dbReference type="SMART" id="SM00214">
    <property type="entry name" value="VWC"/>
    <property type="match status" value="3"/>
</dbReference>
<evidence type="ECO:0000256" key="3">
    <source>
        <dbReference type="SAM" id="Phobius"/>
    </source>
</evidence>
<organism evidence="6 8">
    <name type="scientific">Drosophila virilis</name>
    <name type="common">Fruit fly</name>
    <dbReference type="NCBI Taxonomy" id="7244"/>
    <lineage>
        <taxon>Eukaryota</taxon>
        <taxon>Metazoa</taxon>
        <taxon>Ecdysozoa</taxon>
        <taxon>Arthropoda</taxon>
        <taxon>Hexapoda</taxon>
        <taxon>Insecta</taxon>
        <taxon>Pterygota</taxon>
        <taxon>Neoptera</taxon>
        <taxon>Endopterygota</taxon>
        <taxon>Diptera</taxon>
        <taxon>Brachycera</taxon>
        <taxon>Muscomorpha</taxon>
        <taxon>Ephydroidea</taxon>
        <taxon>Drosophilidae</taxon>
        <taxon>Drosophila</taxon>
    </lineage>
</organism>
<reference evidence="6" key="3">
    <citation type="submission" date="2008-06" db="EMBL/GenBank/DDBJ databases">
        <authorList>
            <consortium name="FlyBase"/>
        </authorList>
    </citation>
    <scope>NUCLEOTIDE SEQUENCE</scope>
    <source>
        <strain evidence="6">TSC#15010-1051.87</strain>
    </source>
</reference>
<dbReference type="PROSITE" id="PS01208">
    <property type="entry name" value="VWFC_1"/>
    <property type="match status" value="2"/>
</dbReference>
<dbReference type="InterPro" id="IPR052278">
    <property type="entry name" value="Chordin-like_regulators"/>
</dbReference>
<feature type="domain" description="CHRD" evidence="5">
    <location>
        <begin position="356"/>
        <end position="489"/>
    </location>
</feature>
<feature type="domain" description="CHRD" evidence="5">
    <location>
        <begin position="214"/>
        <end position="354"/>
    </location>
</feature>
<dbReference type="GO" id="GO:0030514">
    <property type="term" value="P:negative regulation of BMP signaling pathway"/>
    <property type="evidence" value="ECO:0007669"/>
    <property type="project" value="TreeGrafter"/>
</dbReference>
<dbReference type="EMBL" id="CH940655">
    <property type="protein sequence ID" value="EDW66367.2"/>
    <property type="molecule type" value="Genomic_DNA"/>
</dbReference>
<dbReference type="FunCoup" id="B4MAV8">
    <property type="interactions" value="125"/>
</dbReference>
<reference evidence="6 8" key="1">
    <citation type="journal article" date="2007" name="Nature">
        <title>Evolution of genes and genomes on the Drosophila phylogeny.</title>
        <authorList>
            <consortium name="Drosophila 12 Genomes Consortium"/>
            <person name="Clark A.G."/>
            <person name="Eisen M.B."/>
            <person name="Smith D.R."/>
            <person name="Bergman C.M."/>
            <person name="Oliver B."/>
            <person name="Markow T.A."/>
            <person name="Kaufman T.C."/>
            <person name="Kellis M."/>
            <person name="Gelbart W."/>
            <person name="Iyer V.N."/>
            <person name="Pollard D.A."/>
            <person name="Sackton T.B."/>
            <person name="Larracuente A.M."/>
            <person name="Singh N.D."/>
            <person name="Abad J.P."/>
            <person name="Abt D.N."/>
            <person name="Adryan B."/>
            <person name="Aguade M."/>
            <person name="Akashi H."/>
            <person name="Anderson W.W."/>
            <person name="Aquadro C.F."/>
            <person name="Ardell D.H."/>
            <person name="Arguello R."/>
            <person name="Artieri C.G."/>
            <person name="Barbash D.A."/>
            <person name="Barker D."/>
            <person name="Barsanti P."/>
            <person name="Batterham P."/>
            <person name="Batzoglou S."/>
            <person name="Begun D."/>
            <person name="Bhutkar A."/>
            <person name="Blanco E."/>
            <person name="Bosak S.A."/>
            <person name="Bradley R.K."/>
            <person name="Brand A.D."/>
            <person name="Brent M.R."/>
            <person name="Brooks A.N."/>
            <person name="Brown R.H."/>
            <person name="Butlin R.K."/>
            <person name="Caggese C."/>
            <person name="Calvi B.R."/>
            <person name="Bernardo de Carvalho A."/>
            <person name="Caspi A."/>
            <person name="Castrezana S."/>
            <person name="Celniker S.E."/>
            <person name="Chang J.L."/>
            <person name="Chapple C."/>
            <person name="Chatterji S."/>
            <person name="Chinwalla A."/>
            <person name="Civetta A."/>
            <person name="Clifton S.W."/>
            <person name="Comeron J.M."/>
            <person name="Costello J.C."/>
            <person name="Coyne J.A."/>
            <person name="Daub J."/>
            <person name="David R.G."/>
            <person name="Delcher A.L."/>
            <person name="Delehaunty K."/>
            <person name="Do C.B."/>
            <person name="Ebling H."/>
            <person name="Edwards K."/>
            <person name="Eickbush T."/>
            <person name="Evans J.D."/>
            <person name="Filipski A."/>
            <person name="Findeiss S."/>
            <person name="Freyhult E."/>
            <person name="Fulton L."/>
            <person name="Fulton R."/>
            <person name="Garcia A.C."/>
            <person name="Gardiner A."/>
            <person name="Garfield D.A."/>
            <person name="Garvin B.E."/>
            <person name="Gibson G."/>
            <person name="Gilbert D."/>
            <person name="Gnerre S."/>
            <person name="Godfrey J."/>
            <person name="Good R."/>
            <person name="Gotea V."/>
            <person name="Gravely B."/>
            <person name="Greenberg A.J."/>
            <person name="Griffiths-Jones S."/>
            <person name="Gross S."/>
            <person name="Guigo R."/>
            <person name="Gustafson E.A."/>
            <person name="Haerty W."/>
            <person name="Hahn M.W."/>
            <person name="Halligan D.L."/>
            <person name="Halpern A.L."/>
            <person name="Halter G.M."/>
            <person name="Han M.V."/>
            <person name="Heger A."/>
            <person name="Hillier L."/>
            <person name="Hinrichs A.S."/>
            <person name="Holmes I."/>
            <person name="Hoskins R.A."/>
            <person name="Hubisz M.J."/>
            <person name="Hultmark D."/>
            <person name="Huntley M.A."/>
            <person name="Jaffe D.B."/>
            <person name="Jagadeeshan S."/>
            <person name="Jeck W.R."/>
            <person name="Johnson J."/>
            <person name="Jones C.D."/>
            <person name="Jordan W.C."/>
            <person name="Karpen G.H."/>
            <person name="Kataoka E."/>
            <person name="Keightley P.D."/>
            <person name="Kheradpour P."/>
            <person name="Kirkness E.F."/>
            <person name="Koerich L.B."/>
            <person name="Kristiansen K."/>
            <person name="Kudrna D."/>
            <person name="Kulathinal R.J."/>
            <person name="Kumar S."/>
            <person name="Kwok R."/>
            <person name="Lander E."/>
            <person name="Langley C.H."/>
            <person name="Lapoint R."/>
            <person name="Lazzaro B.P."/>
            <person name="Lee S.J."/>
            <person name="Levesque L."/>
            <person name="Li R."/>
            <person name="Lin C.F."/>
            <person name="Lin M.F."/>
            <person name="Lindblad-Toh K."/>
            <person name="Llopart A."/>
            <person name="Long M."/>
            <person name="Low L."/>
            <person name="Lozovsky E."/>
            <person name="Lu J."/>
            <person name="Luo M."/>
            <person name="Machado C.A."/>
            <person name="Makalowski W."/>
            <person name="Marzo M."/>
            <person name="Matsuda M."/>
            <person name="Matzkin L."/>
            <person name="McAllister B."/>
            <person name="McBride C.S."/>
            <person name="McKernan B."/>
            <person name="McKernan K."/>
            <person name="Mendez-Lago M."/>
            <person name="Minx P."/>
            <person name="Mollenhauer M.U."/>
            <person name="Montooth K."/>
            <person name="Mount S.M."/>
            <person name="Mu X."/>
            <person name="Myers E."/>
            <person name="Negre B."/>
            <person name="Newfeld S."/>
            <person name="Nielsen R."/>
            <person name="Noor M.A."/>
            <person name="O'Grady P."/>
            <person name="Pachter L."/>
            <person name="Papaceit M."/>
            <person name="Parisi M.J."/>
            <person name="Parisi M."/>
            <person name="Parts L."/>
            <person name="Pedersen J.S."/>
            <person name="Pesole G."/>
            <person name="Phillippy A.M."/>
            <person name="Ponting C.P."/>
            <person name="Pop M."/>
            <person name="Porcelli D."/>
            <person name="Powell J.R."/>
            <person name="Prohaska S."/>
            <person name="Pruitt K."/>
            <person name="Puig M."/>
            <person name="Quesneville H."/>
            <person name="Ram K.R."/>
            <person name="Rand D."/>
            <person name="Rasmussen M.D."/>
            <person name="Reed L.K."/>
            <person name="Reenan R."/>
            <person name="Reily A."/>
            <person name="Remington K.A."/>
            <person name="Rieger T.T."/>
            <person name="Ritchie M.G."/>
            <person name="Robin C."/>
            <person name="Rogers Y.H."/>
            <person name="Rohde C."/>
            <person name="Rozas J."/>
            <person name="Rubenfield M.J."/>
            <person name="Ruiz A."/>
            <person name="Russo S."/>
            <person name="Salzberg S.L."/>
            <person name="Sanchez-Gracia A."/>
            <person name="Saranga D.J."/>
            <person name="Sato H."/>
            <person name="Schaeffer S.W."/>
            <person name="Schatz M.C."/>
            <person name="Schlenke T."/>
            <person name="Schwartz R."/>
            <person name="Segarra C."/>
            <person name="Singh R.S."/>
            <person name="Sirot L."/>
            <person name="Sirota M."/>
            <person name="Sisneros N.B."/>
            <person name="Smith C.D."/>
            <person name="Smith T.F."/>
            <person name="Spieth J."/>
            <person name="Stage D.E."/>
            <person name="Stark A."/>
            <person name="Stephan W."/>
            <person name="Strausberg R.L."/>
            <person name="Strempel S."/>
            <person name="Sturgill D."/>
            <person name="Sutton G."/>
            <person name="Sutton G.G."/>
            <person name="Tao W."/>
            <person name="Teichmann S."/>
            <person name="Tobari Y.N."/>
            <person name="Tomimura Y."/>
            <person name="Tsolas J.M."/>
            <person name="Valente V.L."/>
            <person name="Venter E."/>
            <person name="Venter J.C."/>
            <person name="Vicario S."/>
            <person name="Vieira F.G."/>
            <person name="Vilella A.J."/>
            <person name="Villasante A."/>
            <person name="Walenz B."/>
            <person name="Wang J."/>
            <person name="Wasserman M."/>
            <person name="Watts T."/>
            <person name="Wilson D."/>
            <person name="Wilson R.K."/>
            <person name="Wing R.A."/>
            <person name="Wolfner M.F."/>
            <person name="Wong A."/>
            <person name="Wong G.K."/>
            <person name="Wu C.I."/>
            <person name="Wu G."/>
            <person name="Yamamoto D."/>
            <person name="Yang H.P."/>
            <person name="Yang S.P."/>
            <person name="Yorke J.A."/>
            <person name="Yoshida K."/>
            <person name="Zdobnov E."/>
            <person name="Zhang P."/>
            <person name="Zhang Y."/>
            <person name="Zimin A.V."/>
            <person name="Baldwin J."/>
            <person name="Abdouelleil A."/>
            <person name="Abdulkadir J."/>
            <person name="Abebe A."/>
            <person name="Abera B."/>
            <person name="Abreu J."/>
            <person name="Acer S.C."/>
            <person name="Aftuck L."/>
            <person name="Alexander A."/>
            <person name="An P."/>
            <person name="Anderson E."/>
            <person name="Anderson S."/>
            <person name="Arachi H."/>
            <person name="Azer M."/>
            <person name="Bachantsang P."/>
            <person name="Barry A."/>
            <person name="Bayul T."/>
            <person name="Berlin A."/>
            <person name="Bessette D."/>
            <person name="Bloom T."/>
            <person name="Blye J."/>
            <person name="Boguslavskiy L."/>
            <person name="Bonnet C."/>
            <person name="Boukhgalter B."/>
            <person name="Bourzgui I."/>
            <person name="Brown A."/>
            <person name="Cahill P."/>
            <person name="Channer S."/>
            <person name="Cheshatsang Y."/>
            <person name="Chuda L."/>
            <person name="Citroen M."/>
            <person name="Collymore A."/>
            <person name="Cooke P."/>
            <person name="Costello M."/>
            <person name="D'Aco K."/>
            <person name="Daza R."/>
            <person name="De Haan G."/>
            <person name="DeGray S."/>
            <person name="DeMaso C."/>
            <person name="Dhargay N."/>
            <person name="Dooley K."/>
            <person name="Dooley E."/>
            <person name="Doricent M."/>
            <person name="Dorje P."/>
            <person name="Dorjee K."/>
            <person name="Dupes A."/>
            <person name="Elong R."/>
            <person name="Falk J."/>
            <person name="Farina A."/>
            <person name="Faro S."/>
            <person name="Ferguson D."/>
            <person name="Fisher S."/>
            <person name="Foley C.D."/>
            <person name="Franke A."/>
            <person name="Friedrich D."/>
            <person name="Gadbois L."/>
            <person name="Gearin G."/>
            <person name="Gearin C.R."/>
            <person name="Giannoukos G."/>
            <person name="Goode T."/>
            <person name="Graham J."/>
            <person name="Grandbois E."/>
            <person name="Grewal S."/>
            <person name="Gyaltsen K."/>
            <person name="Hafez N."/>
            <person name="Hagos B."/>
            <person name="Hall J."/>
            <person name="Henson C."/>
            <person name="Hollinger A."/>
            <person name="Honan T."/>
            <person name="Huard M.D."/>
            <person name="Hughes L."/>
            <person name="Hurhula B."/>
            <person name="Husby M.E."/>
            <person name="Kamat A."/>
            <person name="Kanga B."/>
            <person name="Kashin S."/>
            <person name="Khazanovich D."/>
            <person name="Kisner P."/>
            <person name="Lance K."/>
            <person name="Lara M."/>
            <person name="Lee W."/>
            <person name="Lennon N."/>
            <person name="Letendre F."/>
            <person name="LeVine R."/>
            <person name="Lipovsky A."/>
            <person name="Liu X."/>
            <person name="Liu J."/>
            <person name="Liu S."/>
            <person name="Lokyitsang T."/>
            <person name="Lokyitsang Y."/>
            <person name="Lubonja R."/>
            <person name="Lui A."/>
            <person name="MacDonald P."/>
            <person name="Magnisalis V."/>
            <person name="Maru K."/>
            <person name="Matthews C."/>
            <person name="McCusker W."/>
            <person name="McDonough S."/>
            <person name="Mehta T."/>
            <person name="Meldrim J."/>
            <person name="Meneus L."/>
            <person name="Mihai O."/>
            <person name="Mihalev A."/>
            <person name="Mihova T."/>
            <person name="Mittelman R."/>
            <person name="Mlenga V."/>
            <person name="Montmayeur A."/>
            <person name="Mulrain L."/>
            <person name="Navidi A."/>
            <person name="Naylor J."/>
            <person name="Negash T."/>
            <person name="Nguyen T."/>
            <person name="Nguyen N."/>
            <person name="Nicol R."/>
            <person name="Norbu C."/>
            <person name="Norbu N."/>
            <person name="Novod N."/>
            <person name="O'Neill B."/>
            <person name="Osman S."/>
            <person name="Markiewicz E."/>
            <person name="Oyono O.L."/>
            <person name="Patti C."/>
            <person name="Phunkhang P."/>
            <person name="Pierre F."/>
            <person name="Priest M."/>
            <person name="Raghuraman S."/>
            <person name="Rege F."/>
            <person name="Reyes R."/>
            <person name="Rise C."/>
            <person name="Rogov P."/>
            <person name="Ross K."/>
            <person name="Ryan E."/>
            <person name="Settipalli S."/>
            <person name="Shea T."/>
            <person name="Sherpa N."/>
            <person name="Shi L."/>
            <person name="Shih D."/>
            <person name="Sparrow T."/>
            <person name="Spaulding J."/>
            <person name="Stalker J."/>
            <person name="Stange-Thomann N."/>
            <person name="Stavropoulos S."/>
            <person name="Stone C."/>
            <person name="Strader C."/>
            <person name="Tesfaye S."/>
            <person name="Thomson T."/>
            <person name="Thoulutsang Y."/>
            <person name="Thoulutsang D."/>
            <person name="Topham K."/>
            <person name="Topping I."/>
            <person name="Tsamla T."/>
            <person name="Vassiliev H."/>
            <person name="Vo A."/>
            <person name="Wangchuk T."/>
            <person name="Wangdi T."/>
            <person name="Weiand M."/>
            <person name="Wilkinson J."/>
            <person name="Wilson A."/>
            <person name="Yadav S."/>
            <person name="Young G."/>
            <person name="Yu Q."/>
            <person name="Zembek L."/>
            <person name="Zhong D."/>
            <person name="Zimmer A."/>
            <person name="Zwirko Z."/>
            <person name="Jaffe D.B."/>
            <person name="Alvarez P."/>
            <person name="Brockman W."/>
            <person name="Butler J."/>
            <person name="Chin C."/>
            <person name="Gnerre S."/>
            <person name="Grabherr M."/>
            <person name="Kleber M."/>
            <person name="Mauceli E."/>
            <person name="MacCallum I."/>
        </authorList>
    </citation>
    <scope>NUCLEOTIDE SEQUENCE [LARGE SCALE GENOMIC DNA]</scope>
    <source>
        <strain evidence="6">TSC#15010-1051.87</strain>
        <strain evidence="8">Tucson 15010-1051.87</strain>
    </source>
</reference>
<evidence type="ECO:0000259" key="5">
    <source>
        <dbReference type="PROSITE" id="PS50933"/>
    </source>
</evidence>
<protein>
    <submittedName>
        <fullName evidence="6">Short gastrulation, isoform B</fullName>
    </submittedName>
    <submittedName>
        <fullName evidence="7">Short gastrulation, isoform C</fullName>
    </submittedName>
</protein>
<evidence type="ECO:0000313" key="7">
    <source>
        <dbReference type="EMBL" id="KRF82641.1"/>
    </source>
</evidence>
<gene>
    <name evidence="6" type="primary">Dvir\sog</name>
    <name evidence="6" type="ORF">Dvir_GJ15988</name>
</gene>
<evidence type="ECO:0000259" key="4">
    <source>
        <dbReference type="PROSITE" id="PS50184"/>
    </source>
</evidence>
<accession>B4MAV8</accession>
<dbReference type="STRING" id="7244.B4MAV8"/>
<dbReference type="Gene3D" id="6.20.200.20">
    <property type="match status" value="2"/>
</dbReference>
<feature type="domain" description="VWFC" evidence="4">
    <location>
        <begin position="762"/>
        <end position="825"/>
    </location>
</feature>
<dbReference type="GO" id="GO:0005615">
    <property type="term" value="C:extracellular space"/>
    <property type="evidence" value="ECO:0007669"/>
    <property type="project" value="TreeGrafter"/>
</dbReference>
<reference evidence="6" key="2">
    <citation type="journal article" date="2008" name="Bioinformatics">
        <title>Assembly reconciliation.</title>
        <authorList>
            <person name="Zimin A.V."/>
            <person name="Smith D.R."/>
            <person name="Sutton G."/>
            <person name="Yorke J.A."/>
        </authorList>
    </citation>
    <scope>NUCLEOTIDE SEQUENCE</scope>
    <source>
        <strain evidence="6">TSC#15010-1051.87</strain>
    </source>
</reference>
<keyword evidence="1" id="KW-0217">Developmental protein</keyword>
<proteinExistence type="predicted"/>
<feature type="domain" description="CHRD" evidence="5">
    <location>
        <begin position="610"/>
        <end position="733"/>
    </location>
</feature>
<dbReference type="PANTHER" id="PTHR46526">
    <property type="entry name" value="CHORDIN"/>
    <property type="match status" value="1"/>
</dbReference>
<keyword evidence="3" id="KW-0812">Transmembrane</keyword>
<dbReference type="KEGG" id="dvi:6634604"/>
<feature type="region of interest" description="Disordered" evidence="2">
    <location>
        <begin position="833"/>
        <end position="860"/>
    </location>
</feature>
<dbReference type="InterPro" id="IPR001007">
    <property type="entry name" value="VWF_dom"/>
</dbReference>
<evidence type="ECO:0000313" key="8">
    <source>
        <dbReference type="Proteomes" id="UP000008792"/>
    </source>
</evidence>
<evidence type="ECO:0000256" key="1">
    <source>
        <dbReference type="PROSITE-ProRule" id="PRU00230"/>
    </source>
</evidence>
<dbReference type="GO" id="GO:0036122">
    <property type="term" value="F:BMP binding"/>
    <property type="evidence" value="ECO:0007669"/>
    <property type="project" value="TreeGrafter"/>
</dbReference>
<feature type="transmembrane region" description="Helical" evidence="3">
    <location>
        <begin position="72"/>
        <end position="91"/>
    </location>
</feature>
<dbReference type="OrthoDB" id="9829321at2759"/>
<keyword evidence="8" id="KW-1185">Reference proteome</keyword>
<evidence type="ECO:0000313" key="6">
    <source>
        <dbReference type="EMBL" id="EDW66367.2"/>
    </source>
</evidence>
<name>B4MAV8_DROVI</name>
<dbReference type="InParanoid" id="B4MAV8"/>
<dbReference type="PROSITE" id="PS50184">
    <property type="entry name" value="VWFC_2"/>
    <property type="match status" value="1"/>
</dbReference>
<dbReference type="SMART" id="SM00754">
    <property type="entry name" value="CHRD"/>
    <property type="match status" value="4"/>
</dbReference>
<dbReference type="PROSITE" id="PS50933">
    <property type="entry name" value="CHRD"/>
    <property type="match status" value="4"/>
</dbReference>
<keyword evidence="3" id="KW-0472">Membrane</keyword>
<dbReference type="AlphaFoldDB" id="B4MAV8"/>
<dbReference type="Proteomes" id="UP000008792">
    <property type="component" value="Unassembled WGS sequence"/>
</dbReference>
<dbReference type="SUPFAM" id="SSF57603">
    <property type="entry name" value="FnI-like domain"/>
    <property type="match status" value="4"/>
</dbReference>
<feature type="compositionally biased region" description="Low complexity" evidence="2">
    <location>
        <begin position="836"/>
        <end position="849"/>
    </location>
</feature>
<dbReference type="GeneID" id="6634604"/>
<dbReference type="HOGENOM" id="CLU_008477_0_0_1"/>
<evidence type="ECO:0000256" key="2">
    <source>
        <dbReference type="SAM" id="MobiDB-lite"/>
    </source>
</evidence>
<sequence length="1092" mass="119848">MNNKQTNAATAWATATGTVQLLDRPAVAGAAATDSSTACNSSSSSSSNNNCNSCTCNITGATYRYHRRLQQLLLVALLLCLSSLSSCWPQAVQARRHAPLMFEEADTARRSNRPAVTECQFGKVLRELGSTWYADLGPPFGVMYCIKCECVAIPKKRRIVARVQCRNIKNECPPAKCDDPISLPGKCCKTCPGDRNDTDVALDVPVPSEEEERNMKHYAALLTGRTSYFLKGEEMKSMYTTYNPQNVVATARFLFHKKNLYYSFYTSSRIGRPRAIQFVDDAGVILEEHQLETTLSGTLSVYQNATGKICGVWRRVPRDYKRILRDDRLHVVLLWGNKHQAELALAGKIAKYTALQTELFSSLLEPPALVGGKPDPQLAGAGGTAIVSTSSGAASSMHLTLVFNGIFGAEEYADAALSVRIELPERKELIFDEVPRVRKPSAEINVLELSSPISIQNLRLMSRGKLLLTVESKKYPQLRIQGHIVTRASCEIFQTLLAPPHGNELSTRSSGLAWVYLNTDGSLAYNIETDHVNTRDRPNISLIEEQGKRKAKLEDLTPSFNFNQAIGSVEKLGPKVLESLYAGELGVNVATEHEASLIRGRLVPRPVADARDSAEPILLKPHGEHASPGLGMGMAWMSIDNECNLHYELTLSGMPNAGQDLQLYLEEKPIEAIGAPVTRKLLEEFNGAYMEGFVLGMPSAELIKLETSVCYLELHAKHSHQLLLRGKLKSTKVPAHCFPIYTDNNVPVPGDHNDNQMLTAESKCFHSGRFYNESEQWRSAQDTCHMCACQRGQANCELIKCPALKCKTGSEQLLQRDGECCPSCVARRDADWHTAGSSSSSSSSSSSTGSGSGSGSSPALNASDVLQQRRGCRLGEQFHAAGASWHPFLPPNGFDTCTTCSCDALTLEVRCPRMVCPPLQCSEKLAYRPDKKACCKVCPEGKQSNHGQSGKHTPSNPNVLLDQAVQRTAAHNAEEVLAAGGCKVVNKIYENGQEWHPILMSHGEQKCIKCRCKDSKVNCDRKRCSRSTCQQQQQQTRVSGKRRLFDKPTAGSELGGVAGAAAPIDECCSTQCRRSRRHHKRQPHHQQRAASS</sequence>